<evidence type="ECO:0000313" key="4">
    <source>
        <dbReference type="Proteomes" id="UP000029641"/>
    </source>
</evidence>
<dbReference type="AlphaFoldDB" id="A0A090VUT2"/>
<protein>
    <recommendedName>
        <fullName evidence="6">Phosphoglycerate mutase</fullName>
    </recommendedName>
</protein>
<feature type="chain" id="PRO_5010408342" description="Phosphoglycerate mutase" evidence="1">
    <location>
        <begin position="22"/>
        <end position="177"/>
    </location>
</feature>
<dbReference type="InterPro" id="IPR029033">
    <property type="entry name" value="His_PPase_superfam"/>
</dbReference>
<dbReference type="Proteomes" id="UP000030184">
    <property type="component" value="Unassembled WGS sequence"/>
</dbReference>
<dbReference type="OrthoDB" id="3296006at2"/>
<dbReference type="InterPro" id="IPR013078">
    <property type="entry name" value="His_Pase_superF_clade-1"/>
</dbReference>
<dbReference type="Gene3D" id="3.40.50.1240">
    <property type="entry name" value="Phosphoglycerate mutase-like"/>
    <property type="match status" value="1"/>
</dbReference>
<dbReference type="SUPFAM" id="SSF53254">
    <property type="entry name" value="Phosphoglycerate mutase-like"/>
    <property type="match status" value="1"/>
</dbReference>
<sequence length="177" mass="20371">MKASINIISILFLILSLQVLSAQNITKETTTTYYLIRHAEKDRTDKTNKDSHLTSEGKLRAKLWATYFKDKKLNVIYSTNYNRTKETAAPTANALNLKVQYYTPNNDMYSESFKQDTRGKTVLIVGHSNTTPHFTNLILEKDMFKNMADDDNSSLYIITIKEGKKQVLVKTVEYPIY</sequence>
<dbReference type="eggNOG" id="COG0406">
    <property type="taxonomic scope" value="Bacteria"/>
</dbReference>
<name>A0A090VUT2_9FLAO</name>
<feature type="signal peptide" evidence="1">
    <location>
        <begin position="1"/>
        <end position="21"/>
    </location>
</feature>
<accession>A0A090VUT2</accession>
<organism evidence="2 4">
    <name type="scientific">Jejuia pallidilutea</name>
    <dbReference type="NCBI Taxonomy" id="504487"/>
    <lineage>
        <taxon>Bacteria</taxon>
        <taxon>Pseudomonadati</taxon>
        <taxon>Bacteroidota</taxon>
        <taxon>Flavobacteriia</taxon>
        <taxon>Flavobacteriales</taxon>
        <taxon>Flavobacteriaceae</taxon>
        <taxon>Jejuia</taxon>
    </lineage>
</organism>
<dbReference type="EMBL" id="BBNY01000015">
    <property type="protein sequence ID" value="GAL89592.1"/>
    <property type="molecule type" value="Genomic_DNA"/>
</dbReference>
<dbReference type="RefSeq" id="WP_042245680.1">
    <property type="nucleotide sequence ID" value="NZ_BBNR01000020.1"/>
</dbReference>
<evidence type="ECO:0000313" key="2">
    <source>
        <dbReference type="EMBL" id="GAL68471.1"/>
    </source>
</evidence>
<keyword evidence="1" id="KW-0732">Signal</keyword>
<dbReference type="CDD" id="cd07067">
    <property type="entry name" value="HP_PGM_like"/>
    <property type="match status" value="1"/>
</dbReference>
<evidence type="ECO:0000313" key="5">
    <source>
        <dbReference type="Proteomes" id="UP000030184"/>
    </source>
</evidence>
<evidence type="ECO:0008006" key="6">
    <source>
        <dbReference type="Google" id="ProtNLM"/>
    </source>
</evidence>
<proteinExistence type="predicted"/>
<dbReference type="STRING" id="504487.JCM19538_574"/>
<dbReference type="Proteomes" id="UP000029641">
    <property type="component" value="Unassembled WGS sequence"/>
</dbReference>
<keyword evidence="5" id="KW-1185">Reference proteome</keyword>
<comment type="caution">
    <text evidence="2">The sequence shown here is derived from an EMBL/GenBank/DDBJ whole genome shotgun (WGS) entry which is preliminary data.</text>
</comment>
<dbReference type="Pfam" id="PF00300">
    <property type="entry name" value="His_Phos_1"/>
    <property type="match status" value="1"/>
</dbReference>
<reference evidence="5" key="1">
    <citation type="journal article" date="2014" name="Genome Announc.">
        <title>Draft Genome Sequence of Marine Flavobacterium Jejuia pallidilutea Strain 11shimoA1 and Pigmentation Mutants.</title>
        <authorList>
            <person name="Takatani N."/>
            <person name="Nakanishi M."/>
            <person name="Meirelles P."/>
            <person name="Mino S."/>
            <person name="Suda W."/>
            <person name="Oshima K."/>
            <person name="Hattori M."/>
            <person name="Ohkuma M."/>
            <person name="Hosokawa M."/>
            <person name="Miyashita K."/>
            <person name="Thompson F.L."/>
            <person name="Niwa A."/>
            <person name="Sawabe T."/>
            <person name="Sawabe T."/>
        </authorList>
    </citation>
    <scope>NUCLEOTIDE SEQUENCE [LARGE SCALE GENOMIC DNA]</scope>
    <source>
        <strain evidence="5">JCM 19538</strain>
    </source>
</reference>
<evidence type="ECO:0000313" key="3">
    <source>
        <dbReference type="EMBL" id="GAL89592.1"/>
    </source>
</evidence>
<dbReference type="EMBL" id="BBNR01000020">
    <property type="protein sequence ID" value="GAL68471.1"/>
    <property type="molecule type" value="Genomic_DNA"/>
</dbReference>
<evidence type="ECO:0000256" key="1">
    <source>
        <dbReference type="SAM" id="SignalP"/>
    </source>
</evidence>
<gene>
    <name evidence="2" type="ORF">JCM19301_114</name>
    <name evidence="3" type="ORF">JCM19538_574</name>
</gene>